<comment type="caution">
    <text evidence="2">The sequence shown here is derived from an EMBL/GenBank/DDBJ whole genome shotgun (WGS) entry which is preliminary data.</text>
</comment>
<evidence type="ECO:0000313" key="2">
    <source>
        <dbReference type="EMBL" id="OUP61753.1"/>
    </source>
</evidence>
<feature type="transmembrane region" description="Helical" evidence="1">
    <location>
        <begin position="50"/>
        <end position="69"/>
    </location>
</feature>
<organism evidence="2 3">
    <name type="scientific">Faecalitalea cylindroides</name>
    <dbReference type="NCBI Taxonomy" id="39483"/>
    <lineage>
        <taxon>Bacteria</taxon>
        <taxon>Bacillati</taxon>
        <taxon>Bacillota</taxon>
        <taxon>Erysipelotrichia</taxon>
        <taxon>Erysipelotrichales</taxon>
        <taxon>Erysipelotrichaceae</taxon>
        <taxon>Faecalitalea</taxon>
    </lineage>
</organism>
<feature type="transmembrane region" description="Helical" evidence="1">
    <location>
        <begin position="76"/>
        <end position="100"/>
    </location>
</feature>
<evidence type="ECO:0000313" key="3">
    <source>
        <dbReference type="Proteomes" id="UP000195447"/>
    </source>
</evidence>
<proteinExistence type="predicted"/>
<evidence type="ECO:0000256" key="1">
    <source>
        <dbReference type="SAM" id="Phobius"/>
    </source>
</evidence>
<dbReference type="RefSeq" id="WP_022356477.1">
    <property type="nucleotide sequence ID" value="NZ_DBFJFJ010000196.1"/>
</dbReference>
<keyword evidence="1" id="KW-0812">Transmembrane</keyword>
<protein>
    <submittedName>
        <fullName evidence="2">Uncharacterized protein</fullName>
    </submittedName>
</protein>
<keyword evidence="3" id="KW-1185">Reference proteome</keyword>
<gene>
    <name evidence="2" type="ORF">B5F14_01995</name>
</gene>
<feature type="transmembrane region" description="Helical" evidence="1">
    <location>
        <begin position="112"/>
        <end position="137"/>
    </location>
</feature>
<dbReference type="AlphaFoldDB" id="A0A1Y4LYT3"/>
<keyword evidence="1" id="KW-0472">Membrane</keyword>
<dbReference type="EMBL" id="NFKM01000002">
    <property type="protein sequence ID" value="OUP61753.1"/>
    <property type="molecule type" value="Genomic_DNA"/>
</dbReference>
<accession>A0A1Y4LYT3</accession>
<sequence>MKQQHRTLYLILVLVFALALPLFDILEYIQLRQMQTSYQLGYLLWVNRPFVMPFCSLCLGWSLIRFLGLQKTNFKIFIVFVVLLISYTIFMMPWCMIPLLQWTLPWPTYVNIISIIISEIDFLPAYFVIIGIGLAYFRKGKTDKSLSTEQTDE</sequence>
<dbReference type="Proteomes" id="UP000195447">
    <property type="component" value="Unassembled WGS sequence"/>
</dbReference>
<reference evidence="3" key="1">
    <citation type="submission" date="2017-04" db="EMBL/GenBank/DDBJ databases">
        <title>Function of individual gut microbiota members based on whole genome sequencing of pure cultures obtained from chicken caecum.</title>
        <authorList>
            <person name="Medvecky M."/>
            <person name="Cejkova D."/>
            <person name="Polansky O."/>
            <person name="Karasova D."/>
            <person name="Kubasova T."/>
            <person name="Cizek A."/>
            <person name="Rychlik I."/>
        </authorList>
    </citation>
    <scope>NUCLEOTIDE SEQUENCE [LARGE SCALE GENOMIC DNA]</scope>
    <source>
        <strain evidence="3">An178</strain>
    </source>
</reference>
<name>A0A1Y4LYT3_9FIRM</name>
<keyword evidence="1" id="KW-1133">Transmembrane helix</keyword>
<feature type="transmembrane region" description="Helical" evidence="1">
    <location>
        <begin position="7"/>
        <end position="30"/>
    </location>
</feature>